<dbReference type="Proteomes" id="UP001642409">
    <property type="component" value="Unassembled WGS sequence"/>
</dbReference>
<evidence type="ECO:0000313" key="4">
    <source>
        <dbReference type="Proteomes" id="UP001642409"/>
    </source>
</evidence>
<organism evidence="2">
    <name type="scientific">Hexamita inflata</name>
    <dbReference type="NCBI Taxonomy" id="28002"/>
    <lineage>
        <taxon>Eukaryota</taxon>
        <taxon>Metamonada</taxon>
        <taxon>Diplomonadida</taxon>
        <taxon>Hexamitidae</taxon>
        <taxon>Hexamitinae</taxon>
        <taxon>Hexamita</taxon>
    </lineage>
</organism>
<dbReference type="EMBL" id="CATOUU010000234">
    <property type="protein sequence ID" value="CAI9921837.1"/>
    <property type="molecule type" value="Genomic_DNA"/>
</dbReference>
<dbReference type="EMBL" id="CAXDID020000569">
    <property type="protein sequence ID" value="CAL6103624.1"/>
    <property type="molecule type" value="Genomic_DNA"/>
</dbReference>
<keyword evidence="4" id="KW-1185">Reference proteome</keyword>
<accession>A0AA86TP87</accession>
<gene>
    <name evidence="3" type="ORF">HINF_LOCUS72232</name>
    <name evidence="2" type="ORF">HINF_LOCUS9482</name>
</gene>
<keyword evidence="1" id="KW-0472">Membrane</keyword>
<evidence type="ECO:0000256" key="1">
    <source>
        <dbReference type="SAM" id="Phobius"/>
    </source>
</evidence>
<evidence type="ECO:0000313" key="3">
    <source>
        <dbReference type="EMBL" id="CAL6103624.1"/>
    </source>
</evidence>
<keyword evidence="1" id="KW-1133">Transmembrane helix</keyword>
<dbReference type="AlphaFoldDB" id="A0AA86TP87"/>
<sequence length="566" mass="61549">MFWLIFIQSSATDNLQKVILKNTDGDGCSSGSILGGTCVCDTANGWAGTGGSSSCTNCWSQSLVVSADQCVSCNTKYGMTTGMVFSSASYVPYKCWADRANGYVGHVVSATEFDASYPLTQCWNKQLVQDDMFYVCITCNPKYSVTAGMIFNNSATYHCSIDTANGYIGQISNDYMFVDNIRPVLCWTSQQVVSSDGLKCISCNEKYSETAGLIYESSASYKCSIDRKNGYVGLILNASSFDGSYPLKNCWINQLVQDDMFIVCIICNKKYNVVAGLIFNESATYHCSIDGANGYIGQIADDYTFSTGGTPVCCWASKLVLSSDGNSCVSCNIKYKVSDGLLFDSSAEFHCIPDNVNGFVAVIFNQYSFSKILVNCWSTNQVVVNNECTSCFTISPGYVYDSQTYIKTKVGQCICGSIYITISGSPFTCSCDHSQNFVGIAGQCTECNTTNAKVVIVNEQYVCGCQSGFSMSNNICIKISESTTSKSVVAIAVAVPVAFVIAVSIFFIICCCFRRKKQEKEQIIEPMIVAYVPAVLIPQDSSSVLMNQERGINQVFGNVKKTDSIQ</sequence>
<name>A0AA86TP87_9EUKA</name>
<reference evidence="3 4" key="2">
    <citation type="submission" date="2024-07" db="EMBL/GenBank/DDBJ databases">
        <authorList>
            <person name="Akdeniz Z."/>
        </authorList>
    </citation>
    <scope>NUCLEOTIDE SEQUENCE [LARGE SCALE GENOMIC DNA]</scope>
</reference>
<comment type="caution">
    <text evidence="2">The sequence shown here is derived from an EMBL/GenBank/DDBJ whole genome shotgun (WGS) entry which is preliminary data.</text>
</comment>
<feature type="transmembrane region" description="Helical" evidence="1">
    <location>
        <begin position="488"/>
        <end position="513"/>
    </location>
</feature>
<reference evidence="2" key="1">
    <citation type="submission" date="2023-06" db="EMBL/GenBank/DDBJ databases">
        <authorList>
            <person name="Kurt Z."/>
        </authorList>
    </citation>
    <scope>NUCLEOTIDE SEQUENCE</scope>
</reference>
<protein>
    <submittedName>
        <fullName evidence="3">Hypothetical_protein</fullName>
    </submittedName>
</protein>
<keyword evidence="1" id="KW-0812">Transmembrane</keyword>
<proteinExistence type="predicted"/>
<evidence type="ECO:0000313" key="2">
    <source>
        <dbReference type="EMBL" id="CAI9921837.1"/>
    </source>
</evidence>